<keyword evidence="6" id="KW-0333">Golgi apparatus</keyword>
<comment type="similarity">
    <text evidence="2">Belongs to the COG1 family.</text>
</comment>
<keyword evidence="5" id="KW-0653">Protein transport</keyword>
<comment type="subcellular location">
    <subcellularLocation>
        <location evidence="1">Golgi apparatus membrane</location>
        <topology evidence="1">Peripheral membrane protein</topology>
    </subcellularLocation>
</comment>
<evidence type="ECO:0000256" key="4">
    <source>
        <dbReference type="ARBA" id="ARBA00022448"/>
    </source>
</evidence>
<reference evidence="11" key="1">
    <citation type="submission" date="2022-11" db="UniProtKB">
        <authorList>
            <consortium name="WormBaseParasite"/>
        </authorList>
    </citation>
    <scope>IDENTIFICATION</scope>
</reference>
<keyword evidence="10" id="KW-1185">Reference proteome</keyword>
<feature type="region of interest" description="Disordered" evidence="9">
    <location>
        <begin position="772"/>
        <end position="792"/>
    </location>
</feature>
<dbReference type="PANTHER" id="PTHR31658:SF0">
    <property type="entry name" value="CONSERVED OLIGOMERIC GOLGI COMPLEX SUBUNIT 1"/>
    <property type="match status" value="1"/>
</dbReference>
<accession>A0A914GRA2</accession>
<protein>
    <recommendedName>
        <fullName evidence="3">Conserved oligomeric Golgi complex subunit 1</fullName>
    </recommendedName>
</protein>
<evidence type="ECO:0000256" key="9">
    <source>
        <dbReference type="SAM" id="MobiDB-lite"/>
    </source>
</evidence>
<evidence type="ECO:0000256" key="8">
    <source>
        <dbReference type="SAM" id="Coils"/>
    </source>
</evidence>
<dbReference type="AlphaFoldDB" id="A0A914GRA2"/>
<dbReference type="GO" id="GO:0015031">
    <property type="term" value="P:protein transport"/>
    <property type="evidence" value="ECO:0007669"/>
    <property type="project" value="UniProtKB-KW"/>
</dbReference>
<dbReference type="GO" id="GO:0017119">
    <property type="term" value="C:Golgi transport complex"/>
    <property type="evidence" value="ECO:0007669"/>
    <property type="project" value="InterPro"/>
</dbReference>
<dbReference type="GO" id="GO:0006891">
    <property type="term" value="P:intra-Golgi vesicle-mediated transport"/>
    <property type="evidence" value="ECO:0007669"/>
    <property type="project" value="InterPro"/>
</dbReference>
<proteinExistence type="inferred from homology"/>
<evidence type="ECO:0000256" key="7">
    <source>
        <dbReference type="ARBA" id="ARBA00023136"/>
    </source>
</evidence>
<dbReference type="WBParaSite" id="Gr19_v10_g10456.t1">
    <property type="protein sequence ID" value="Gr19_v10_g10456.t1"/>
    <property type="gene ID" value="Gr19_v10_g10456"/>
</dbReference>
<sequence>MSNVNNVDRLMQELDVEQLIQFQSSLKKEMEKKREELRQMVGRRYRDVLEASNTVKRLCEIADELAALLADIRQNANEWKRDKNAGELPFSTNLAGTNVVPTLDRNHNAGRRFLLLQSLLSMCFTSNGLLTRAFALCLANNFHRTLSSESHSLSSFEAIVINMFSNQLIQIRMELQDVLTDKMGVNASWNAIVSTLVSYALLRPRTTVEELLQLFLKSRMDFMMTNLQQPDSTLLGLIRAMKDTVQCAEQIFGDGGALLSALQCVATKGWSPASVEQLVENQPLLTRQLLKAEIELVNSLYPFFQLPDQTEVQKQCSDWVVKMCEIVGERVRKMCSYFEQVDQAVEFAVAVGQLFKSNWSSVFASNSLIYRQLFGNALFDRFNELIAMELQQLEQQIRSKMPHTNCEPFPLFHKRSAKFDALLASGISHELNELIQQLSDSLRLLHQNINKYTLISQEENVEQLHEVLADQVLAFVDRLTNFSSWNIPDETTFQLSNALTSLSLASTSADGSSRSQWLALFRLLLALVQHEPSVLCQCMNRNVDKIVRCNRTLHKATEQALCRFMDFVIDDCVRVSNILVVMRKCCSSWDGWMELLQEPERVQLSETAILAVPTQLSQHFFLFLSTIYRAINQNSLGHLLTRTVTLHVSQRIGHLLSQLLCQCAEHSAPVPQICFIDASQRIEAKLDPIELSVLQEPISRNAKLFAQRTAMLFGQLQAEPITTLKDAELPSAYSQLIDITPRGADVQRLTQIPRLSKLKEESQKSVEEVAASIKQSKKQRKTKTGTAEVGGLGLPVKGAATSSFSSLYDKISTGWFKS</sequence>
<organism evidence="10 11">
    <name type="scientific">Globodera rostochiensis</name>
    <name type="common">Golden nematode worm</name>
    <name type="synonym">Heterodera rostochiensis</name>
    <dbReference type="NCBI Taxonomy" id="31243"/>
    <lineage>
        <taxon>Eukaryota</taxon>
        <taxon>Metazoa</taxon>
        <taxon>Ecdysozoa</taxon>
        <taxon>Nematoda</taxon>
        <taxon>Chromadorea</taxon>
        <taxon>Rhabditida</taxon>
        <taxon>Tylenchina</taxon>
        <taxon>Tylenchomorpha</taxon>
        <taxon>Tylenchoidea</taxon>
        <taxon>Heteroderidae</taxon>
        <taxon>Heteroderinae</taxon>
        <taxon>Globodera</taxon>
    </lineage>
</organism>
<evidence type="ECO:0000256" key="5">
    <source>
        <dbReference type="ARBA" id="ARBA00022927"/>
    </source>
</evidence>
<dbReference type="PANTHER" id="PTHR31658">
    <property type="entry name" value="CONSERVED OLIGOMERIC GOLGI COMPLEX SUBUNIT 1"/>
    <property type="match status" value="1"/>
</dbReference>
<dbReference type="Pfam" id="PF08700">
    <property type="entry name" value="VPS51_Exo84_N"/>
    <property type="match status" value="1"/>
</dbReference>
<evidence type="ECO:0000313" key="11">
    <source>
        <dbReference type="WBParaSite" id="Gr19_v10_g10456.t1"/>
    </source>
</evidence>
<evidence type="ECO:0000256" key="6">
    <source>
        <dbReference type="ARBA" id="ARBA00023034"/>
    </source>
</evidence>
<evidence type="ECO:0000256" key="1">
    <source>
        <dbReference type="ARBA" id="ARBA00004395"/>
    </source>
</evidence>
<keyword evidence="8" id="KW-0175">Coiled coil</keyword>
<dbReference type="InterPro" id="IPR033370">
    <property type="entry name" value="COG1"/>
</dbReference>
<name>A0A914GRA2_GLORO</name>
<feature type="coiled-coil region" evidence="8">
    <location>
        <begin position="20"/>
        <end position="82"/>
    </location>
</feature>
<keyword evidence="4" id="KW-0813">Transport</keyword>
<keyword evidence="7" id="KW-0472">Membrane</keyword>
<evidence type="ECO:0000256" key="2">
    <source>
        <dbReference type="ARBA" id="ARBA00006653"/>
    </source>
</evidence>
<evidence type="ECO:0000256" key="3">
    <source>
        <dbReference type="ARBA" id="ARBA00020978"/>
    </source>
</evidence>
<dbReference type="GO" id="GO:0000139">
    <property type="term" value="C:Golgi membrane"/>
    <property type="evidence" value="ECO:0007669"/>
    <property type="project" value="UniProtKB-SubCell"/>
</dbReference>
<evidence type="ECO:0000313" key="10">
    <source>
        <dbReference type="Proteomes" id="UP000887572"/>
    </source>
</evidence>
<dbReference type="Proteomes" id="UP000887572">
    <property type="component" value="Unplaced"/>
</dbReference>